<protein>
    <recommendedName>
        <fullName evidence="2">GBF-interacting protein 1 N-terminal domain-containing protein</fullName>
    </recommendedName>
</protein>
<evidence type="ECO:0000313" key="4">
    <source>
        <dbReference type="Proteomes" id="UP001234989"/>
    </source>
</evidence>
<gene>
    <name evidence="3" type="ORF">MTR67_023858</name>
</gene>
<feature type="compositionally biased region" description="Polar residues" evidence="1">
    <location>
        <begin position="613"/>
        <end position="637"/>
    </location>
</feature>
<proteinExistence type="predicted"/>
<keyword evidence="4" id="KW-1185">Reference proteome</keyword>
<feature type="region of interest" description="Disordered" evidence="1">
    <location>
        <begin position="70"/>
        <end position="153"/>
    </location>
</feature>
<feature type="compositionally biased region" description="Polar residues" evidence="1">
    <location>
        <begin position="865"/>
        <end position="874"/>
    </location>
</feature>
<feature type="region of interest" description="Disordered" evidence="1">
    <location>
        <begin position="595"/>
        <end position="651"/>
    </location>
</feature>
<dbReference type="PANTHER" id="PTHR46775">
    <property type="entry name" value="FLOCCULATION PROTEIN (DUF1296)"/>
    <property type="match status" value="1"/>
</dbReference>
<dbReference type="AlphaFoldDB" id="A0AAF0TYS7"/>
<feature type="region of interest" description="Disordered" evidence="1">
    <location>
        <begin position="865"/>
        <end position="908"/>
    </location>
</feature>
<feature type="compositionally biased region" description="Low complexity" evidence="1">
    <location>
        <begin position="225"/>
        <end position="246"/>
    </location>
</feature>
<evidence type="ECO:0000259" key="2">
    <source>
        <dbReference type="Pfam" id="PF06972"/>
    </source>
</evidence>
<dbReference type="Proteomes" id="UP001234989">
    <property type="component" value="Chromosome 5"/>
</dbReference>
<feature type="region of interest" description="Disordered" evidence="1">
    <location>
        <begin position="497"/>
        <end position="516"/>
    </location>
</feature>
<dbReference type="Pfam" id="PF06972">
    <property type="entry name" value="GIP1_N"/>
    <property type="match status" value="1"/>
</dbReference>
<evidence type="ECO:0000256" key="1">
    <source>
        <dbReference type="SAM" id="MobiDB-lite"/>
    </source>
</evidence>
<feature type="compositionally biased region" description="Polar residues" evidence="1">
    <location>
        <begin position="595"/>
        <end position="605"/>
    </location>
</feature>
<dbReference type="GO" id="GO:0051082">
    <property type="term" value="F:unfolded protein binding"/>
    <property type="evidence" value="ECO:0007669"/>
    <property type="project" value="TreeGrafter"/>
</dbReference>
<evidence type="ECO:0000313" key="3">
    <source>
        <dbReference type="EMBL" id="WMV30473.1"/>
    </source>
</evidence>
<feature type="compositionally biased region" description="Polar residues" evidence="1">
    <location>
        <begin position="316"/>
        <end position="343"/>
    </location>
</feature>
<dbReference type="SUPFAM" id="SSF46934">
    <property type="entry name" value="UBA-like"/>
    <property type="match status" value="1"/>
</dbReference>
<feature type="domain" description="GBF-interacting protein 1 N-terminal" evidence="2">
    <location>
        <begin position="17"/>
        <end position="76"/>
    </location>
</feature>
<name>A0AAF0TYS7_SOLVR</name>
<sequence length="993" mass="106221">MSSNNSGVGGGGARVSIPSTVKKTIHNIKEITGNHSDDEIYAMLKECSMDPNETAQKLLYQDTFHEVKRKRDRRRENLNKESTEPKWKPAMQGRGNKGSRGNFTPRHVLLDAGGGRNSRPDKENGASHVSGKSVNPSSMPTVEGKNTSSSSSARAIRPGVVAFGSNNVVPDAHAAAGRGIKQSEATAGAGSIKSEEPLQSASHDANRNPRVSVGPRDMLGQKMPNFSNSSTSLSSPPSSGAYFSASDPVLLPSHDSRPPGTVGTIRREVGSQRAPFENLPTNSNGSKTATEVSDSRSSTVQVNMSSKFQGPGKNQVPENPQSASLAQGVSSLSRPTSNYNNRSPLVGPQKGWLDLAQAWEMGEKLTVARGSSGDAHDMWVAKTVKFAVMATKTTFERLYIELGDKDEDKKLYRLAKARERKARDLNKVSVSRTREGKVLVEETLSRRRWHVYFHKLLNKEGDKDIVSAGPGMEWKPKPTNNSIAQISVTSAAGSSDVSIASTEVDTQPQPPGVDVETREGTLELQQKLEKSHISDIQHVIIPNHLHVPEVEKLGFCFGSFEASLGLGISANSAAESEKTPSLSGTSEGIEETINDQFSSDQNPSTAAEGADCSDQSPPSGGQENLSAKTEDVSSSIPEYSESKQETLKGGHQYSVVHTSPNYSFGFVPPTLGSQLAPFEISESQSRDVSRLPNFVVQQPIDPTSYYAQYYRSSVDGDGRISPFHSAGVSTNYNGNVAVVPPQTSQEGGNAPTSLATQAAGIMQSSAAVTQQSLPVFRQATGMHLPHYPPNYIPYAHYFSPYYVPPTAIHQFLSNGAFPQQPQAGSVYPSPPAAAPRYSLSQYRSGANVGNSTHIGVPGTYGPYGSSTSNYTPGSTTGGGNPASNEDLSASSFKDSQQQSEGSGVWITPGRDLSSLQASSFYNLPQGQVAFTPTQPGHGNIAGLYHPAQPVTAQTVHPLMQQSQTMSGPIDMVGPTATVYQQPQHSQINWPSSY</sequence>
<dbReference type="EMBL" id="CP133616">
    <property type="protein sequence ID" value="WMV30473.1"/>
    <property type="molecule type" value="Genomic_DNA"/>
</dbReference>
<organism evidence="3 4">
    <name type="scientific">Solanum verrucosum</name>
    <dbReference type="NCBI Taxonomy" id="315347"/>
    <lineage>
        <taxon>Eukaryota</taxon>
        <taxon>Viridiplantae</taxon>
        <taxon>Streptophyta</taxon>
        <taxon>Embryophyta</taxon>
        <taxon>Tracheophyta</taxon>
        <taxon>Spermatophyta</taxon>
        <taxon>Magnoliopsida</taxon>
        <taxon>eudicotyledons</taxon>
        <taxon>Gunneridae</taxon>
        <taxon>Pentapetalae</taxon>
        <taxon>asterids</taxon>
        <taxon>lamiids</taxon>
        <taxon>Solanales</taxon>
        <taxon>Solanaceae</taxon>
        <taxon>Solanoideae</taxon>
        <taxon>Solaneae</taxon>
        <taxon>Solanum</taxon>
    </lineage>
</organism>
<dbReference type="PANTHER" id="PTHR46775:SF1">
    <property type="entry name" value="FLOCCULATION PROTEIN (DUF1296)"/>
    <property type="match status" value="1"/>
</dbReference>
<reference evidence="3" key="1">
    <citation type="submission" date="2023-08" db="EMBL/GenBank/DDBJ databases">
        <title>A de novo genome assembly of Solanum verrucosum Schlechtendal, a Mexican diploid species geographically isolated from the other diploid A-genome species in potato relatives.</title>
        <authorList>
            <person name="Hosaka K."/>
        </authorList>
    </citation>
    <scope>NUCLEOTIDE SEQUENCE</scope>
    <source>
        <tissue evidence="3">Young leaves</tissue>
    </source>
</reference>
<dbReference type="InterPro" id="IPR009060">
    <property type="entry name" value="UBA-like_sf"/>
</dbReference>
<accession>A0AAF0TYS7</accession>
<feature type="compositionally biased region" description="Polar residues" evidence="1">
    <location>
        <begin position="279"/>
        <end position="308"/>
    </location>
</feature>
<dbReference type="InterPro" id="IPR009719">
    <property type="entry name" value="GIP1_N"/>
</dbReference>
<feature type="compositionally biased region" description="Polar residues" evidence="1">
    <location>
        <begin position="130"/>
        <end position="153"/>
    </location>
</feature>
<feature type="compositionally biased region" description="Basic and acidic residues" evidence="1">
    <location>
        <begin position="74"/>
        <end position="87"/>
    </location>
</feature>
<dbReference type="InterPro" id="IPR044277">
    <property type="entry name" value="GIP1"/>
</dbReference>
<feature type="region of interest" description="Disordered" evidence="1">
    <location>
        <begin position="176"/>
        <end position="345"/>
    </location>
</feature>
<feature type="compositionally biased region" description="Polar residues" evidence="1">
    <location>
        <begin position="497"/>
        <end position="507"/>
    </location>
</feature>
<feature type="compositionally biased region" description="Polar residues" evidence="1">
    <location>
        <begin position="881"/>
        <end position="901"/>
    </location>
</feature>